<dbReference type="Proteomes" id="UP000663305">
    <property type="component" value="Chromosome"/>
</dbReference>
<evidence type="ECO:0000256" key="1">
    <source>
        <dbReference type="SAM" id="Phobius"/>
    </source>
</evidence>
<dbReference type="InterPro" id="IPR012859">
    <property type="entry name" value="Pilin_N_archaeal"/>
</dbReference>
<keyword evidence="1" id="KW-0472">Membrane</keyword>
<dbReference type="PANTHER" id="PTHR38138:SF1">
    <property type="entry name" value="ARCHAEAL TYPE IV PILIN N-TERMINAL DOMAIN-CONTAINING PROTEIN"/>
    <property type="match status" value="1"/>
</dbReference>
<keyword evidence="3" id="KW-0969">Cilium</keyword>
<dbReference type="PANTHER" id="PTHR38138">
    <property type="entry name" value="VNG6441H"/>
    <property type="match status" value="1"/>
</dbReference>
<feature type="domain" description="Archaeal Type IV pilin N-terminal" evidence="2">
    <location>
        <begin position="27"/>
        <end position="112"/>
    </location>
</feature>
<sequence>MRAYSRRRIRAQTLKTMKLKQLFTDDDAVSPVIGVILMVAITVILAAVIATFVLGLGESVSSTAPQANFQEDYTEYSSGVDDSFRDGITADGNLTVSHTGGDKITAANLYMTGSSVYSDRVSWDNDTEYTDVTAGNSIDYAANTTDTVRVIWSDDSEGTSAELSKWTGPDA</sequence>
<keyword evidence="3" id="KW-0282">Flagellum</keyword>
<evidence type="ECO:0000313" key="4">
    <source>
        <dbReference type="Proteomes" id="UP000663305"/>
    </source>
</evidence>
<organism evidence="3 4">
    <name type="scientific">Halapricum desulfuricans</name>
    <dbReference type="NCBI Taxonomy" id="2841257"/>
    <lineage>
        <taxon>Archaea</taxon>
        <taxon>Methanobacteriati</taxon>
        <taxon>Methanobacteriota</taxon>
        <taxon>Stenosarchaea group</taxon>
        <taxon>Halobacteria</taxon>
        <taxon>Halobacteriales</taxon>
        <taxon>Haloarculaceae</taxon>
        <taxon>Halapricum</taxon>
    </lineage>
</organism>
<feature type="transmembrane region" description="Helical" evidence="1">
    <location>
        <begin position="28"/>
        <end position="56"/>
    </location>
</feature>
<keyword evidence="1" id="KW-1133">Transmembrane helix</keyword>
<dbReference type="Pfam" id="PF07790">
    <property type="entry name" value="Pilin_N"/>
    <property type="match status" value="1"/>
</dbReference>
<dbReference type="AlphaFoldDB" id="A0A897NHJ8"/>
<gene>
    <name evidence="3" type="ORF">HSBGL_1776</name>
</gene>
<keyword evidence="3" id="KW-0966">Cell projection</keyword>
<dbReference type="InterPro" id="IPR013373">
    <property type="entry name" value="Flagellin/pilin_N_arc"/>
</dbReference>
<accession>A0A897NHJ8</accession>
<keyword evidence="1" id="KW-0812">Transmembrane</keyword>
<dbReference type="EMBL" id="CP064789">
    <property type="protein sequence ID" value="QSG12187.1"/>
    <property type="molecule type" value="Genomic_DNA"/>
</dbReference>
<protein>
    <submittedName>
        <fullName evidence="3">Pilin/Flagellin, FlaG/FlaF family</fullName>
    </submittedName>
</protein>
<proteinExistence type="predicted"/>
<name>A0A897NHJ8_9EURY</name>
<reference evidence="3" key="1">
    <citation type="submission" date="2020-11" db="EMBL/GenBank/DDBJ databases">
        <title>Carbohydrate-dependent, anaerobic sulfur respiration: A novel catabolism in halophilic archaea.</title>
        <authorList>
            <person name="Sorokin D.Y."/>
            <person name="Messina E."/>
            <person name="Smedile F."/>
            <person name="La Cono V."/>
            <person name="Hallsworth J.E."/>
            <person name="Yakimov M.M."/>
        </authorList>
    </citation>
    <scope>NUCLEOTIDE SEQUENCE</scope>
    <source>
        <strain evidence="3">HSR-Bgl</strain>
    </source>
</reference>
<evidence type="ECO:0000313" key="3">
    <source>
        <dbReference type="EMBL" id="QSG12187.1"/>
    </source>
</evidence>
<dbReference type="NCBIfam" id="TIGR02537">
    <property type="entry name" value="arch_flag_Nterm"/>
    <property type="match status" value="1"/>
</dbReference>
<evidence type="ECO:0000259" key="2">
    <source>
        <dbReference type="Pfam" id="PF07790"/>
    </source>
</evidence>